<protein>
    <submittedName>
        <fullName evidence="1">Uncharacterized protein</fullName>
    </submittedName>
</protein>
<sequence length="81" mass="9316">MGNSPVCVHHPQQPPHNCTRQGYDIHGQANKNAEENYYEVPRAPREQPINAEEAARRYGGILITEYGTTQNKIPVNRNRRY</sequence>
<keyword evidence="2" id="KW-1185">Reference proteome</keyword>
<evidence type="ECO:0000313" key="1">
    <source>
        <dbReference type="EMBL" id="KAK9933846.1"/>
    </source>
</evidence>
<dbReference type="Proteomes" id="UP001457282">
    <property type="component" value="Unassembled WGS sequence"/>
</dbReference>
<proteinExistence type="predicted"/>
<accession>A0AAW1XCA6</accession>
<name>A0AAW1XCA6_RUBAR</name>
<dbReference type="AlphaFoldDB" id="A0AAW1XCA6"/>
<reference evidence="1 2" key="1">
    <citation type="journal article" date="2023" name="G3 (Bethesda)">
        <title>A chromosome-length genome assembly and annotation of blackberry (Rubus argutus, cv. 'Hillquist').</title>
        <authorList>
            <person name="Bruna T."/>
            <person name="Aryal R."/>
            <person name="Dudchenko O."/>
            <person name="Sargent D.J."/>
            <person name="Mead D."/>
            <person name="Buti M."/>
            <person name="Cavallini A."/>
            <person name="Hytonen T."/>
            <person name="Andres J."/>
            <person name="Pham M."/>
            <person name="Weisz D."/>
            <person name="Mascagni F."/>
            <person name="Usai G."/>
            <person name="Natali L."/>
            <person name="Bassil N."/>
            <person name="Fernandez G.E."/>
            <person name="Lomsadze A."/>
            <person name="Armour M."/>
            <person name="Olukolu B."/>
            <person name="Poorten T."/>
            <person name="Britton C."/>
            <person name="Davik J."/>
            <person name="Ashrafi H."/>
            <person name="Aiden E.L."/>
            <person name="Borodovsky M."/>
            <person name="Worthington M."/>
        </authorList>
    </citation>
    <scope>NUCLEOTIDE SEQUENCE [LARGE SCALE GENOMIC DNA]</scope>
    <source>
        <strain evidence="1">PI 553951</strain>
    </source>
</reference>
<gene>
    <name evidence="1" type="ORF">M0R45_021020</name>
</gene>
<comment type="caution">
    <text evidence="1">The sequence shown here is derived from an EMBL/GenBank/DDBJ whole genome shotgun (WGS) entry which is preliminary data.</text>
</comment>
<organism evidence="1 2">
    <name type="scientific">Rubus argutus</name>
    <name type="common">Southern blackberry</name>
    <dbReference type="NCBI Taxonomy" id="59490"/>
    <lineage>
        <taxon>Eukaryota</taxon>
        <taxon>Viridiplantae</taxon>
        <taxon>Streptophyta</taxon>
        <taxon>Embryophyta</taxon>
        <taxon>Tracheophyta</taxon>
        <taxon>Spermatophyta</taxon>
        <taxon>Magnoliopsida</taxon>
        <taxon>eudicotyledons</taxon>
        <taxon>Gunneridae</taxon>
        <taxon>Pentapetalae</taxon>
        <taxon>rosids</taxon>
        <taxon>fabids</taxon>
        <taxon>Rosales</taxon>
        <taxon>Rosaceae</taxon>
        <taxon>Rosoideae</taxon>
        <taxon>Rosoideae incertae sedis</taxon>
        <taxon>Rubus</taxon>
    </lineage>
</organism>
<evidence type="ECO:0000313" key="2">
    <source>
        <dbReference type="Proteomes" id="UP001457282"/>
    </source>
</evidence>
<dbReference type="EMBL" id="JBEDUW010000004">
    <property type="protein sequence ID" value="KAK9933846.1"/>
    <property type="molecule type" value="Genomic_DNA"/>
</dbReference>